<protein>
    <submittedName>
        <fullName evidence="1">Capsule polysaccharide biosynthesis protein</fullName>
    </submittedName>
</protein>
<keyword evidence="2" id="KW-1185">Reference proteome</keyword>
<dbReference type="AlphaFoldDB" id="A0A517MAC4"/>
<dbReference type="GO" id="GO:0000271">
    <property type="term" value="P:polysaccharide biosynthetic process"/>
    <property type="evidence" value="ECO:0007669"/>
    <property type="project" value="InterPro"/>
</dbReference>
<evidence type="ECO:0000313" key="2">
    <source>
        <dbReference type="Proteomes" id="UP000320672"/>
    </source>
</evidence>
<dbReference type="EMBL" id="CP036262">
    <property type="protein sequence ID" value="QDS91727.1"/>
    <property type="molecule type" value="Genomic_DNA"/>
</dbReference>
<dbReference type="KEGG" id="rml:FF011L_04600"/>
<reference evidence="1 2" key="1">
    <citation type="submission" date="2019-02" db="EMBL/GenBank/DDBJ databases">
        <title>Deep-cultivation of Planctomycetes and their phenomic and genomic characterization uncovers novel biology.</title>
        <authorList>
            <person name="Wiegand S."/>
            <person name="Jogler M."/>
            <person name="Boedeker C."/>
            <person name="Pinto D."/>
            <person name="Vollmers J."/>
            <person name="Rivas-Marin E."/>
            <person name="Kohn T."/>
            <person name="Peeters S.H."/>
            <person name="Heuer A."/>
            <person name="Rast P."/>
            <person name="Oberbeckmann S."/>
            <person name="Bunk B."/>
            <person name="Jeske O."/>
            <person name="Meyerdierks A."/>
            <person name="Storesund J.E."/>
            <person name="Kallscheuer N."/>
            <person name="Luecker S."/>
            <person name="Lage O.M."/>
            <person name="Pohl T."/>
            <person name="Merkel B.J."/>
            <person name="Hornburger P."/>
            <person name="Mueller R.-W."/>
            <person name="Bruemmer F."/>
            <person name="Labrenz M."/>
            <person name="Spormann A.M."/>
            <person name="Op den Camp H."/>
            <person name="Overmann J."/>
            <person name="Amann R."/>
            <person name="Jetten M.S.M."/>
            <person name="Mascher T."/>
            <person name="Medema M.H."/>
            <person name="Devos D.P."/>
            <person name="Kaster A.-K."/>
            <person name="Ovreas L."/>
            <person name="Rohde M."/>
            <person name="Galperin M.Y."/>
            <person name="Jogler C."/>
        </authorList>
    </citation>
    <scope>NUCLEOTIDE SEQUENCE [LARGE SCALE GENOMIC DNA]</scope>
    <source>
        <strain evidence="1 2">FF011L</strain>
    </source>
</reference>
<organism evidence="1 2">
    <name type="scientific">Roseimaritima multifibrata</name>
    <dbReference type="NCBI Taxonomy" id="1930274"/>
    <lineage>
        <taxon>Bacteria</taxon>
        <taxon>Pseudomonadati</taxon>
        <taxon>Planctomycetota</taxon>
        <taxon>Planctomycetia</taxon>
        <taxon>Pirellulales</taxon>
        <taxon>Pirellulaceae</taxon>
        <taxon>Roseimaritima</taxon>
    </lineage>
</organism>
<proteinExistence type="predicted"/>
<dbReference type="GO" id="GO:0015774">
    <property type="term" value="P:polysaccharide transport"/>
    <property type="evidence" value="ECO:0007669"/>
    <property type="project" value="InterPro"/>
</dbReference>
<name>A0A517MAC4_9BACT</name>
<sequence>MASPYARIGLDCVADCLAMDGYRVIRWQGPYARRFKFVASAIPDCDAAVIWNGLKPRYQSPVKTLKRKKIPFLVMEVGWYPQAGTYQIDSDGINVGASWVQTLLRQKSSMSSPVTLNQNGMDLLVIMQNDADSQITHFSPYFDRMSEFLRFLIGASYLPLRIRFHPRHPPGIRLKKLIRRHCDKLTVDRSPSLSSALDQALAVASVNSSSGVEAMDRQLPVLCFGESIYGVTGAVYRLNRDPEKTRHVTQELSQGRCDLDSALIQLVVSTIKSHQLPVEQIPKQIKPMIKSLVSGS</sequence>
<dbReference type="InterPro" id="IPR007833">
    <property type="entry name" value="Capsule_polysaccharide_synth"/>
</dbReference>
<dbReference type="Pfam" id="PF05159">
    <property type="entry name" value="Capsule_synth"/>
    <property type="match status" value="1"/>
</dbReference>
<dbReference type="Proteomes" id="UP000320672">
    <property type="component" value="Chromosome"/>
</dbReference>
<dbReference type="RefSeq" id="WP_145349845.1">
    <property type="nucleotide sequence ID" value="NZ_CP036262.1"/>
</dbReference>
<evidence type="ECO:0000313" key="1">
    <source>
        <dbReference type="EMBL" id="QDS91727.1"/>
    </source>
</evidence>
<gene>
    <name evidence="1" type="ORF">FF011L_04600</name>
</gene>
<accession>A0A517MAC4</accession>
<dbReference type="OrthoDB" id="9794206at2"/>